<dbReference type="GO" id="GO:0047617">
    <property type="term" value="F:fatty acyl-CoA hydrolase activity"/>
    <property type="evidence" value="ECO:0007669"/>
    <property type="project" value="TreeGrafter"/>
</dbReference>
<dbReference type="InterPro" id="IPR029069">
    <property type="entry name" value="HotDog_dom_sf"/>
</dbReference>
<dbReference type="PIRSF" id="PIRSF003230">
    <property type="entry name" value="YbgC"/>
    <property type="match status" value="1"/>
</dbReference>
<dbReference type="Proteomes" id="UP000184052">
    <property type="component" value="Unassembled WGS sequence"/>
</dbReference>
<dbReference type="Pfam" id="PF13279">
    <property type="entry name" value="4HBT_2"/>
    <property type="match status" value="1"/>
</dbReference>
<proteinExistence type="inferred from homology"/>
<accession>A0A1M6GL93</accession>
<evidence type="ECO:0000256" key="1">
    <source>
        <dbReference type="ARBA" id="ARBA00005953"/>
    </source>
</evidence>
<protein>
    <submittedName>
        <fullName evidence="3">Acyl-CoA thioester hydrolase</fullName>
    </submittedName>
</protein>
<evidence type="ECO:0000313" key="4">
    <source>
        <dbReference type="Proteomes" id="UP000184052"/>
    </source>
</evidence>
<dbReference type="STRING" id="1121476.SAMN02745751_01754"/>
<dbReference type="SUPFAM" id="SSF54637">
    <property type="entry name" value="Thioesterase/thiol ester dehydrase-isomerase"/>
    <property type="match status" value="1"/>
</dbReference>
<keyword evidence="2 3" id="KW-0378">Hydrolase</keyword>
<evidence type="ECO:0000256" key="2">
    <source>
        <dbReference type="ARBA" id="ARBA00022801"/>
    </source>
</evidence>
<dbReference type="CDD" id="cd00586">
    <property type="entry name" value="4HBT"/>
    <property type="match status" value="1"/>
</dbReference>
<gene>
    <name evidence="3" type="ORF">SAMN02745751_01754</name>
</gene>
<dbReference type="EMBL" id="FQZL01000011">
    <property type="protein sequence ID" value="SHJ10709.1"/>
    <property type="molecule type" value="Genomic_DNA"/>
</dbReference>
<evidence type="ECO:0000313" key="3">
    <source>
        <dbReference type="EMBL" id="SHJ10709.1"/>
    </source>
</evidence>
<dbReference type="InterPro" id="IPR050563">
    <property type="entry name" value="4-hydroxybenzoyl-CoA_TE"/>
</dbReference>
<reference evidence="3 4" key="1">
    <citation type="submission" date="2016-11" db="EMBL/GenBank/DDBJ databases">
        <authorList>
            <person name="Jaros S."/>
            <person name="Januszkiewicz K."/>
            <person name="Wedrychowicz H."/>
        </authorList>
    </citation>
    <scope>NUCLEOTIDE SEQUENCE [LARGE SCALE GENOMIC DNA]</scope>
    <source>
        <strain evidence="3 4">DSM 17477</strain>
    </source>
</reference>
<sequence>MTYKYIRKAHYHETDQMGIIHHANYIKWFEEARIEIMDKIGVPYKAIEERGIISPVLHVGCDYKNMVRFDEEVTIQVGFKSYSGVKFSVEYLVTDQSGETVYVTGESDHCFLNKSLKPVSLKKVAPDMHERFKESLMFK</sequence>
<dbReference type="NCBIfam" id="TIGR00051">
    <property type="entry name" value="YbgC/FadM family acyl-CoA thioesterase"/>
    <property type="match status" value="1"/>
</dbReference>
<comment type="similarity">
    <text evidence="1">Belongs to the 4-hydroxybenzoyl-CoA thioesterase family.</text>
</comment>
<keyword evidence="4" id="KW-1185">Reference proteome</keyword>
<organism evidence="3 4">
    <name type="scientific">Dethiosulfatibacter aminovorans DSM 17477</name>
    <dbReference type="NCBI Taxonomy" id="1121476"/>
    <lineage>
        <taxon>Bacteria</taxon>
        <taxon>Bacillati</taxon>
        <taxon>Bacillota</taxon>
        <taxon>Tissierellia</taxon>
        <taxon>Dethiosulfatibacter</taxon>
    </lineage>
</organism>
<dbReference type="Gene3D" id="3.10.129.10">
    <property type="entry name" value="Hotdog Thioesterase"/>
    <property type="match status" value="1"/>
</dbReference>
<dbReference type="RefSeq" id="WP_073049208.1">
    <property type="nucleotide sequence ID" value="NZ_FQZL01000011.1"/>
</dbReference>
<dbReference type="PANTHER" id="PTHR31793">
    <property type="entry name" value="4-HYDROXYBENZOYL-COA THIOESTERASE FAMILY MEMBER"/>
    <property type="match status" value="1"/>
</dbReference>
<dbReference type="PANTHER" id="PTHR31793:SF27">
    <property type="entry name" value="NOVEL THIOESTERASE SUPERFAMILY DOMAIN AND SAPOSIN A-TYPE DOMAIN CONTAINING PROTEIN (0610012H03RIK)"/>
    <property type="match status" value="1"/>
</dbReference>
<name>A0A1M6GL93_9FIRM</name>
<dbReference type="AlphaFoldDB" id="A0A1M6GL93"/>
<dbReference type="OrthoDB" id="9800856at2"/>
<dbReference type="InterPro" id="IPR006684">
    <property type="entry name" value="YbgC/YbaW"/>
</dbReference>